<organism evidence="2">
    <name type="scientific">Tupanvirus deep ocean</name>
    <dbReference type="NCBI Taxonomy" id="2126984"/>
    <lineage>
        <taxon>Viruses</taxon>
        <taxon>Varidnaviria</taxon>
        <taxon>Bamfordvirae</taxon>
        <taxon>Nucleocytoviricota</taxon>
        <taxon>Megaviricetes</taxon>
        <taxon>Imitervirales</taxon>
        <taxon>Mimiviridae</taxon>
        <taxon>Megamimivirinae</taxon>
        <taxon>Tupanvirus</taxon>
        <taxon>Tupanvirus altamarinense</taxon>
    </lineage>
</organism>
<sequence length="170" mass="20144">MPRNKSKKFGSKPKKLQPNRRASNEIINISLRSLSSFSEEKQAERMREIATGAKLERLFCALLIDISKFLSPGSINRLMRTCRSFYFLMTSDLVLKNHVNYVNRIQKWLDAKPVENYGIHTICKGIVIAFDKRKKWLAEEIDDDYYSDDDRDYPWDYSGDRYYSSQYRYL</sequence>
<reference evidence="2" key="1">
    <citation type="submission" date="2017-06" db="EMBL/GenBank/DDBJ databases">
        <authorList>
            <person name="Assis F.L."/>
            <person name="Abrahao J.S."/>
            <person name="Silva L."/>
            <person name="Khalil J.B."/>
            <person name="Rodrigues R."/>
            <person name="Silva L.S."/>
            <person name="Boratto P."/>
            <person name="Andrade M."/>
            <person name="Kroon E.G."/>
            <person name="Ribeiro B."/>
            <person name="Bergier I."/>
            <person name="Seligmann H."/>
            <person name="Ghigo E."/>
            <person name="Colson P."/>
            <person name="Levasseur A."/>
            <person name="Raoult D."/>
            <person name="Scola B.L."/>
        </authorList>
    </citation>
    <scope>NUCLEOTIDE SEQUENCE</scope>
    <source>
        <strain evidence="2">Deep ocean</strain>
    </source>
</reference>
<protein>
    <submittedName>
        <fullName evidence="2">Putative ORFan</fullName>
    </submittedName>
</protein>
<evidence type="ECO:0000256" key="1">
    <source>
        <dbReference type="SAM" id="MobiDB-lite"/>
    </source>
</evidence>
<proteinExistence type="predicted"/>
<dbReference type="RefSeq" id="YP_010781101.1">
    <property type="nucleotide sequence ID" value="NC_075038.1"/>
</dbReference>
<name>A0A6N1NRQ3_9VIRU</name>
<reference evidence="2" key="2">
    <citation type="journal article" date="2018" name="Nat. Commun.">
        <title>Tailed giant Tupanvirus possesses the most complete translational apparatus of the known virosphere.</title>
        <authorList>
            <person name="Abrahao J."/>
            <person name="Silva L."/>
            <person name="Silva L.S."/>
            <person name="Khalil J.Y.B."/>
            <person name="Rodrigues R."/>
            <person name="Arantes T."/>
            <person name="Assis F."/>
            <person name="Boratto P."/>
            <person name="Andrade M."/>
            <person name="Kroon E.G."/>
            <person name="Ribeiro B."/>
            <person name="Bergier I."/>
            <person name="Seligmann H."/>
            <person name="Ghigo E."/>
            <person name="Colson P."/>
            <person name="Levasseur A."/>
            <person name="Kroemer G."/>
            <person name="Raoult D."/>
            <person name="La Scola B."/>
        </authorList>
    </citation>
    <scope>NUCLEOTIDE SEQUENCE [LARGE SCALE GENOMIC DNA]</scope>
    <source>
        <strain evidence="2">Deep ocean</strain>
    </source>
</reference>
<dbReference type="EMBL" id="MF405918">
    <property type="protein sequence ID" value="QKU34468.1"/>
    <property type="molecule type" value="Genomic_DNA"/>
</dbReference>
<accession>A0A6N1NRQ3</accession>
<dbReference type="InterPro" id="IPR036047">
    <property type="entry name" value="F-box-like_dom_sf"/>
</dbReference>
<dbReference type="GeneID" id="80517792"/>
<feature type="compositionally biased region" description="Basic residues" evidence="1">
    <location>
        <begin position="1"/>
        <end position="18"/>
    </location>
</feature>
<feature type="region of interest" description="Disordered" evidence="1">
    <location>
        <begin position="1"/>
        <end position="22"/>
    </location>
</feature>
<dbReference type="SUPFAM" id="SSF81383">
    <property type="entry name" value="F-box domain"/>
    <property type="match status" value="1"/>
</dbReference>
<dbReference type="KEGG" id="vg:80517792"/>
<evidence type="ECO:0000313" key="2">
    <source>
        <dbReference type="EMBL" id="QKU34468.1"/>
    </source>
</evidence>